<dbReference type="Pfam" id="PF00482">
    <property type="entry name" value="T2SSF"/>
    <property type="match status" value="1"/>
</dbReference>
<keyword evidence="9" id="KW-1185">Reference proteome</keyword>
<evidence type="ECO:0000259" key="7">
    <source>
        <dbReference type="Pfam" id="PF00482"/>
    </source>
</evidence>
<evidence type="ECO:0000256" key="2">
    <source>
        <dbReference type="ARBA" id="ARBA00022475"/>
    </source>
</evidence>
<dbReference type="PANTHER" id="PTHR35007">
    <property type="entry name" value="INTEGRAL MEMBRANE PROTEIN-RELATED"/>
    <property type="match status" value="1"/>
</dbReference>
<feature type="domain" description="Type II secretion system protein GspF" evidence="7">
    <location>
        <begin position="114"/>
        <end position="238"/>
    </location>
</feature>
<comment type="caution">
    <text evidence="8">The sequence shown here is derived from an EMBL/GenBank/DDBJ whole genome shotgun (WGS) entry which is preliminary data.</text>
</comment>
<feature type="transmembrane region" description="Helical" evidence="6">
    <location>
        <begin position="220"/>
        <end position="240"/>
    </location>
</feature>
<feature type="transmembrane region" description="Helical" evidence="6">
    <location>
        <begin position="72"/>
        <end position="95"/>
    </location>
</feature>
<reference evidence="8 9" key="1">
    <citation type="submission" date="2017-11" db="EMBL/GenBank/DDBJ databases">
        <title>Genomic Encyclopedia of Archaeal and Bacterial Type Strains, Phase II (KMG-II): From Individual Species to Whole Genera.</title>
        <authorList>
            <person name="Goeker M."/>
        </authorList>
    </citation>
    <scope>NUCLEOTIDE SEQUENCE [LARGE SCALE GENOMIC DNA]</scope>
    <source>
        <strain evidence="8 9">DSM 25625</strain>
    </source>
</reference>
<keyword evidence="3 6" id="KW-0812">Transmembrane</keyword>
<proteinExistence type="predicted"/>
<dbReference type="EMBL" id="PGFB01000003">
    <property type="protein sequence ID" value="PJJ62375.1"/>
    <property type="molecule type" value="Genomic_DNA"/>
</dbReference>
<feature type="transmembrane region" description="Helical" evidence="6">
    <location>
        <begin position="6"/>
        <end position="23"/>
    </location>
</feature>
<feature type="transmembrane region" description="Helical" evidence="6">
    <location>
        <begin position="252"/>
        <end position="273"/>
    </location>
</feature>
<comment type="subcellular location">
    <subcellularLocation>
        <location evidence="1">Cell membrane</location>
        <topology evidence="1">Multi-pass membrane protein</topology>
    </subcellularLocation>
</comment>
<keyword evidence="5 6" id="KW-0472">Membrane</keyword>
<keyword evidence="4 6" id="KW-1133">Transmembrane helix</keyword>
<evidence type="ECO:0000256" key="3">
    <source>
        <dbReference type="ARBA" id="ARBA00022692"/>
    </source>
</evidence>
<evidence type="ECO:0000313" key="9">
    <source>
        <dbReference type="Proteomes" id="UP000230161"/>
    </source>
</evidence>
<keyword evidence="2" id="KW-1003">Cell membrane</keyword>
<gene>
    <name evidence="8" type="ORF">CLV54_2176</name>
</gene>
<dbReference type="AlphaFoldDB" id="A0A2M9BWS3"/>
<evidence type="ECO:0000256" key="4">
    <source>
        <dbReference type="ARBA" id="ARBA00022989"/>
    </source>
</evidence>
<dbReference type="Proteomes" id="UP000230161">
    <property type="component" value="Unassembled WGS sequence"/>
</dbReference>
<evidence type="ECO:0000313" key="8">
    <source>
        <dbReference type="EMBL" id="PJJ62375.1"/>
    </source>
</evidence>
<accession>A0A2M9BWS3</accession>
<protein>
    <submittedName>
        <fullName evidence="8">Tight adherence protein B</fullName>
    </submittedName>
</protein>
<dbReference type="OrthoDB" id="3217742at2"/>
<evidence type="ECO:0000256" key="6">
    <source>
        <dbReference type="SAM" id="Phobius"/>
    </source>
</evidence>
<sequence length="286" mass="30390">MTLVLGCLLGAGLSLVASPFLWPRRARDTVRRARPSALREALSLAGLPRMPIALFLALSAAVGLVAAALAQVALAVLAVTVAAFAIGVFVPTLAVNARANKRRQLGRSHWPDAVDHLVSAVRSGIALPEAVAALARTGPEATREAFAAYERDYRETGSFSHSIGLLKERLADPVADRILETLRMAREVGGTELSVVLRGLGVYLRQDAATRSELEARQSWVHAAARLGVAAPWVVLVLLGTRPEAAAAYNSGGGTVVIAVGLVVSVVAYRLMLALGRLPRERRWFT</sequence>
<evidence type="ECO:0000256" key="1">
    <source>
        <dbReference type="ARBA" id="ARBA00004651"/>
    </source>
</evidence>
<evidence type="ECO:0000256" key="5">
    <source>
        <dbReference type="ARBA" id="ARBA00023136"/>
    </source>
</evidence>
<dbReference type="InterPro" id="IPR018076">
    <property type="entry name" value="T2SS_GspF_dom"/>
</dbReference>
<feature type="transmembrane region" description="Helical" evidence="6">
    <location>
        <begin position="44"/>
        <end position="66"/>
    </location>
</feature>
<organism evidence="8 9">
    <name type="scientific">Compostimonas suwonensis</name>
    <dbReference type="NCBI Taxonomy" id="1048394"/>
    <lineage>
        <taxon>Bacteria</taxon>
        <taxon>Bacillati</taxon>
        <taxon>Actinomycetota</taxon>
        <taxon>Actinomycetes</taxon>
        <taxon>Micrococcales</taxon>
        <taxon>Microbacteriaceae</taxon>
        <taxon>Compostimonas</taxon>
    </lineage>
</organism>
<dbReference type="GO" id="GO:0005886">
    <property type="term" value="C:plasma membrane"/>
    <property type="evidence" value="ECO:0007669"/>
    <property type="project" value="UniProtKB-SubCell"/>
</dbReference>
<dbReference type="PANTHER" id="PTHR35007:SF2">
    <property type="entry name" value="PILUS ASSEMBLE PROTEIN"/>
    <property type="match status" value="1"/>
</dbReference>
<dbReference type="RefSeq" id="WP_100344942.1">
    <property type="nucleotide sequence ID" value="NZ_PGFB01000003.1"/>
</dbReference>
<name>A0A2M9BWS3_9MICO</name>